<keyword evidence="1" id="KW-0812">Transmembrane</keyword>
<keyword evidence="1" id="KW-1133">Transmembrane helix</keyword>
<sequence length="48" mass="5498">MNHPYINSNARLAASLSCLEFEYGIIQLLTIVIPIFPFCSAWYLSLYT</sequence>
<protein>
    <submittedName>
        <fullName evidence="2">BGL24</fullName>
    </submittedName>
</protein>
<reference evidence="2" key="2">
    <citation type="journal article" date="2015" name="Data Brief">
        <title>Shoot transcriptome of the giant reed, Arundo donax.</title>
        <authorList>
            <person name="Barrero R.A."/>
            <person name="Guerrero F.D."/>
            <person name="Moolhuijzen P."/>
            <person name="Goolsby J.A."/>
            <person name="Tidwell J."/>
            <person name="Bellgard S.E."/>
            <person name="Bellgard M.I."/>
        </authorList>
    </citation>
    <scope>NUCLEOTIDE SEQUENCE</scope>
    <source>
        <tissue evidence="2">Shoot tissue taken approximately 20 cm above the soil surface</tissue>
    </source>
</reference>
<organism evidence="2">
    <name type="scientific">Arundo donax</name>
    <name type="common">Giant reed</name>
    <name type="synonym">Donax arundinaceus</name>
    <dbReference type="NCBI Taxonomy" id="35708"/>
    <lineage>
        <taxon>Eukaryota</taxon>
        <taxon>Viridiplantae</taxon>
        <taxon>Streptophyta</taxon>
        <taxon>Embryophyta</taxon>
        <taxon>Tracheophyta</taxon>
        <taxon>Spermatophyta</taxon>
        <taxon>Magnoliopsida</taxon>
        <taxon>Liliopsida</taxon>
        <taxon>Poales</taxon>
        <taxon>Poaceae</taxon>
        <taxon>PACMAD clade</taxon>
        <taxon>Arundinoideae</taxon>
        <taxon>Arundineae</taxon>
        <taxon>Arundo</taxon>
    </lineage>
</organism>
<evidence type="ECO:0000256" key="1">
    <source>
        <dbReference type="SAM" id="Phobius"/>
    </source>
</evidence>
<dbReference type="AlphaFoldDB" id="A0A0A9A5C2"/>
<dbReference type="EMBL" id="GBRH01251011">
    <property type="protein sequence ID" value="JAD46884.1"/>
    <property type="molecule type" value="Transcribed_RNA"/>
</dbReference>
<evidence type="ECO:0000313" key="2">
    <source>
        <dbReference type="EMBL" id="JAD46884.1"/>
    </source>
</evidence>
<name>A0A0A9A5C2_ARUDO</name>
<feature type="transmembrane region" description="Helical" evidence="1">
    <location>
        <begin position="21"/>
        <end position="44"/>
    </location>
</feature>
<accession>A0A0A9A5C2</accession>
<reference evidence="2" key="1">
    <citation type="submission" date="2014-09" db="EMBL/GenBank/DDBJ databases">
        <authorList>
            <person name="Magalhaes I.L.F."/>
            <person name="Oliveira U."/>
            <person name="Santos F.R."/>
            <person name="Vidigal T.H.D.A."/>
            <person name="Brescovit A.D."/>
            <person name="Santos A.J."/>
        </authorList>
    </citation>
    <scope>NUCLEOTIDE SEQUENCE</scope>
    <source>
        <tissue evidence="2">Shoot tissue taken approximately 20 cm above the soil surface</tissue>
    </source>
</reference>
<proteinExistence type="predicted"/>
<keyword evidence="1" id="KW-0472">Membrane</keyword>